<reference evidence="3" key="1">
    <citation type="journal article" date="2015" name="Genome Announc.">
        <title>Complete Genome Sequence of Herbaspirillum hiltneri N3 (DSM 17495), Isolated from Surface-Sterilized Wheat Roots.</title>
        <authorList>
            <person name="Guizelini D."/>
            <person name="Saizaki P.M."/>
            <person name="Coimbra N.A."/>
            <person name="Weiss V.A."/>
            <person name="Faoro H."/>
            <person name="Sfeir M.Z."/>
            <person name="Baura V.A."/>
            <person name="Monteiro R.A."/>
            <person name="Chubatsu L.S."/>
            <person name="Souza E.M."/>
            <person name="Cruz L.M."/>
            <person name="Pedrosa F.O."/>
            <person name="Raittz R.T."/>
            <person name="Marchaukoski J.N."/>
            <person name="Steffens M.B."/>
        </authorList>
    </citation>
    <scope>NUCLEOTIDE SEQUENCE [LARGE SCALE GENOMIC DNA]</scope>
    <source>
        <strain evidence="3">N3</strain>
    </source>
</reference>
<evidence type="ECO:0000313" key="3">
    <source>
        <dbReference type="Proteomes" id="UP000063429"/>
    </source>
</evidence>
<gene>
    <name evidence="2" type="ORF">F506_20065</name>
</gene>
<dbReference type="Gene3D" id="3.40.50.2000">
    <property type="entry name" value="Glycogen Phosphorylase B"/>
    <property type="match status" value="2"/>
</dbReference>
<organism evidence="2 3">
    <name type="scientific">Herbaspirillum hiltneri N3</name>
    <dbReference type="NCBI Taxonomy" id="1262470"/>
    <lineage>
        <taxon>Bacteria</taxon>
        <taxon>Pseudomonadati</taxon>
        <taxon>Pseudomonadota</taxon>
        <taxon>Betaproteobacteria</taxon>
        <taxon>Burkholderiales</taxon>
        <taxon>Oxalobacteraceae</taxon>
        <taxon>Herbaspirillum</taxon>
    </lineage>
</organism>
<keyword evidence="2" id="KW-0808">Transferase</keyword>
<proteinExistence type="predicted"/>
<name>A0ABM5V500_9BURK</name>
<dbReference type="GO" id="GO:0016740">
    <property type="term" value="F:transferase activity"/>
    <property type="evidence" value="ECO:0007669"/>
    <property type="project" value="UniProtKB-KW"/>
</dbReference>
<dbReference type="PANTHER" id="PTHR12526">
    <property type="entry name" value="GLYCOSYLTRANSFERASE"/>
    <property type="match status" value="1"/>
</dbReference>
<feature type="domain" description="Glycosyl transferase family 1" evidence="1">
    <location>
        <begin position="154"/>
        <end position="319"/>
    </location>
</feature>
<evidence type="ECO:0000313" key="2">
    <source>
        <dbReference type="EMBL" id="AKZ64641.1"/>
    </source>
</evidence>
<protein>
    <submittedName>
        <fullName evidence="2">Glycosyl transferase</fullName>
    </submittedName>
</protein>
<dbReference type="RefSeq" id="WP_053200352.1">
    <property type="nucleotide sequence ID" value="NZ_CP011409.1"/>
</dbReference>
<evidence type="ECO:0000259" key="1">
    <source>
        <dbReference type="Pfam" id="PF00534"/>
    </source>
</evidence>
<accession>A0ABM5V500</accession>
<dbReference type="InterPro" id="IPR001296">
    <property type="entry name" value="Glyco_trans_1"/>
</dbReference>
<sequence length="352" mass="39709">MKILLLNDEFYTTGASIAMLRLAERLVQNHEVSVMSRIEGDGEIKKYFEALGIPIVKDIQADAIDLLISNTILSGAHVAAAAPKVPVIWWVHEAEIGRDMLLRFPQLADGFKHASHIVMQTEFQRLVYGSFLFDSPAKVHVLPFWNDAIYRLQDFEPAPKPAQKKRVLCIGTVEPRKRMADTINAIDSLEADLRNQIECIFIGKYLQLPPGAQKLVDAFPDRYRMLGELPNEVALSYMASADVFVLASDSESQPLTIWEAFELEVPVCLSDLETYRHIGLRHGRNAMMHPVGNVEILASNLRLMLASDTLRKSVTKAGKSLLLKNLASDWTEEFERLVYRTQTESEIKKLGY</sequence>
<dbReference type="EMBL" id="CP011409">
    <property type="protein sequence ID" value="AKZ64641.1"/>
    <property type="molecule type" value="Genomic_DNA"/>
</dbReference>
<keyword evidence="3" id="KW-1185">Reference proteome</keyword>
<dbReference type="Proteomes" id="UP000063429">
    <property type="component" value="Chromosome"/>
</dbReference>
<dbReference type="Pfam" id="PF00534">
    <property type="entry name" value="Glycos_transf_1"/>
    <property type="match status" value="1"/>
</dbReference>
<dbReference type="CDD" id="cd03801">
    <property type="entry name" value="GT4_PimA-like"/>
    <property type="match status" value="1"/>
</dbReference>
<dbReference type="SUPFAM" id="SSF53756">
    <property type="entry name" value="UDP-Glycosyltransferase/glycogen phosphorylase"/>
    <property type="match status" value="1"/>
</dbReference>